<dbReference type="EMBL" id="AP021889">
    <property type="protein sequence ID" value="BBP45586.1"/>
    <property type="molecule type" value="Genomic_DNA"/>
</dbReference>
<dbReference type="RefSeq" id="WP_173271430.1">
    <property type="nucleotide sequence ID" value="NZ_AP021889.1"/>
</dbReference>
<keyword evidence="1" id="KW-0175">Coiled coil</keyword>
<name>A0A6F8PU09_9GAMM</name>
<organism evidence="3 4">
    <name type="scientific">Thiosulfatimonas sediminis</name>
    <dbReference type="NCBI Taxonomy" id="2675054"/>
    <lineage>
        <taxon>Bacteria</taxon>
        <taxon>Pseudomonadati</taxon>
        <taxon>Pseudomonadota</taxon>
        <taxon>Gammaproteobacteria</taxon>
        <taxon>Thiotrichales</taxon>
        <taxon>Piscirickettsiaceae</taxon>
        <taxon>Thiosulfatimonas</taxon>
    </lineage>
</organism>
<keyword evidence="4" id="KW-1185">Reference proteome</keyword>
<sequence>MKKVASFIGIAVLASITSMAIANGEFCHKTQVNQSSQSFHSPVSYLAPNCVHKGVSGERSHHFHQKHECQAQQAKYAAIGKGMSPEKRQALIQLKIENRIEYMNQKFGLSAEQQQQVREVLQRNQQQMRQLRQQKRDAINQILTDEQRAKKAHFKQARYAVGH</sequence>
<evidence type="ECO:0000313" key="3">
    <source>
        <dbReference type="EMBL" id="BBP45586.1"/>
    </source>
</evidence>
<keyword evidence="2" id="KW-0732">Signal</keyword>
<protein>
    <submittedName>
        <fullName evidence="3">Uncharacterized protein</fullName>
    </submittedName>
</protein>
<dbReference type="KEGG" id="tse:THMIRHAS_09590"/>
<dbReference type="Proteomes" id="UP000501726">
    <property type="component" value="Chromosome"/>
</dbReference>
<evidence type="ECO:0000256" key="1">
    <source>
        <dbReference type="SAM" id="Coils"/>
    </source>
</evidence>
<proteinExistence type="predicted"/>
<feature type="signal peptide" evidence="2">
    <location>
        <begin position="1"/>
        <end position="22"/>
    </location>
</feature>
<dbReference type="AlphaFoldDB" id="A0A6F8PU09"/>
<feature type="coiled-coil region" evidence="1">
    <location>
        <begin position="110"/>
        <end position="148"/>
    </location>
</feature>
<evidence type="ECO:0000256" key="2">
    <source>
        <dbReference type="SAM" id="SignalP"/>
    </source>
</evidence>
<gene>
    <name evidence="3" type="ORF">THMIRHAS_09590</name>
</gene>
<reference evidence="4" key="1">
    <citation type="submission" date="2019-11" db="EMBL/GenBank/DDBJ databases">
        <title>Isolation and characterization of two novel species in the genus Thiomicrorhabdus.</title>
        <authorList>
            <person name="Mochizuki J."/>
            <person name="Kojima H."/>
            <person name="Fukui M."/>
        </authorList>
    </citation>
    <scope>NUCLEOTIDE SEQUENCE [LARGE SCALE GENOMIC DNA]</scope>
    <source>
        <strain evidence="4">aks77</strain>
    </source>
</reference>
<accession>A0A6F8PU09</accession>
<evidence type="ECO:0000313" key="4">
    <source>
        <dbReference type="Proteomes" id="UP000501726"/>
    </source>
</evidence>
<feature type="chain" id="PRO_5026088506" evidence="2">
    <location>
        <begin position="23"/>
        <end position="163"/>
    </location>
</feature>